<evidence type="ECO:0000256" key="5">
    <source>
        <dbReference type="SAM" id="MobiDB-lite"/>
    </source>
</evidence>
<dbReference type="InterPro" id="IPR011075">
    <property type="entry name" value="TetR_C"/>
</dbReference>
<evidence type="ECO:0000259" key="6">
    <source>
        <dbReference type="PROSITE" id="PS50977"/>
    </source>
</evidence>
<dbReference type="PROSITE" id="PS50977">
    <property type="entry name" value="HTH_TETR_2"/>
    <property type="match status" value="1"/>
</dbReference>
<dbReference type="Proteomes" id="UP000035721">
    <property type="component" value="Unassembled WGS sequence"/>
</dbReference>
<evidence type="ECO:0000256" key="1">
    <source>
        <dbReference type="ARBA" id="ARBA00023015"/>
    </source>
</evidence>
<evidence type="ECO:0000256" key="4">
    <source>
        <dbReference type="PROSITE-ProRule" id="PRU00335"/>
    </source>
</evidence>
<keyword evidence="2 4" id="KW-0238">DNA-binding</keyword>
<dbReference type="PANTHER" id="PTHR30055:SF148">
    <property type="entry name" value="TETR-FAMILY TRANSCRIPTIONAL REGULATOR"/>
    <property type="match status" value="1"/>
</dbReference>
<dbReference type="AlphaFoldDB" id="A0A077M568"/>
<dbReference type="Gene3D" id="1.10.10.60">
    <property type="entry name" value="Homeodomain-like"/>
    <property type="match status" value="1"/>
</dbReference>
<dbReference type="InterPro" id="IPR001647">
    <property type="entry name" value="HTH_TetR"/>
</dbReference>
<dbReference type="GO" id="GO:0000976">
    <property type="term" value="F:transcription cis-regulatory region binding"/>
    <property type="evidence" value="ECO:0007669"/>
    <property type="project" value="TreeGrafter"/>
</dbReference>
<dbReference type="RefSeq" id="WP_048549814.1">
    <property type="nucleotide sequence ID" value="NZ_HF570958.1"/>
</dbReference>
<dbReference type="Gene3D" id="1.10.357.10">
    <property type="entry name" value="Tetracycline Repressor, domain 2"/>
    <property type="match status" value="1"/>
</dbReference>
<dbReference type="STRING" id="1194083.BN12_80003"/>
<accession>A0A077M568</accession>
<feature type="region of interest" description="Disordered" evidence="5">
    <location>
        <begin position="1"/>
        <end position="25"/>
    </location>
</feature>
<sequence length="224" mass="23512">MTNTAAEPGDEGPAGSDSDARRRRPAGAAVLREDVTAAIRLAVFTELAELGFARMSIEGVARRAGVGKTAVYRRWKSKLELVLDVVSSVAELGVPAPDTGSLEGDVRALLDVAARGLTNPVAATVVPDLVSEAARQPEIASDVKAVLLDEQRGIAARIVHAAVARGDLPESTRPDRLLDLTVGPLYWHVVVVREPLPRGYLDDLTRAAVAALTALTEGACPGGR</sequence>
<proteinExistence type="predicted"/>
<dbReference type="SUPFAM" id="SSF48498">
    <property type="entry name" value="Tetracyclin repressor-like, C-terminal domain"/>
    <property type="match status" value="1"/>
</dbReference>
<dbReference type="Pfam" id="PF16859">
    <property type="entry name" value="TetR_C_11"/>
    <property type="match status" value="1"/>
</dbReference>
<keyword evidence="1" id="KW-0805">Transcription regulation</keyword>
<feature type="DNA-binding region" description="H-T-H motif" evidence="4">
    <location>
        <begin position="56"/>
        <end position="75"/>
    </location>
</feature>
<protein>
    <submittedName>
        <fullName evidence="7">Putative TetR-family transcriptional regulator</fullName>
    </submittedName>
</protein>
<dbReference type="Pfam" id="PF00440">
    <property type="entry name" value="TetR_N"/>
    <property type="match status" value="1"/>
</dbReference>
<dbReference type="InterPro" id="IPR036271">
    <property type="entry name" value="Tet_transcr_reg_TetR-rel_C_sf"/>
</dbReference>
<evidence type="ECO:0000256" key="3">
    <source>
        <dbReference type="ARBA" id="ARBA00023163"/>
    </source>
</evidence>
<dbReference type="InterPro" id="IPR050109">
    <property type="entry name" value="HTH-type_TetR-like_transc_reg"/>
</dbReference>
<dbReference type="GO" id="GO:0003700">
    <property type="term" value="F:DNA-binding transcription factor activity"/>
    <property type="evidence" value="ECO:0007669"/>
    <property type="project" value="TreeGrafter"/>
</dbReference>
<dbReference type="InterPro" id="IPR009057">
    <property type="entry name" value="Homeodomain-like_sf"/>
</dbReference>
<feature type="domain" description="HTH tetR-type" evidence="6">
    <location>
        <begin position="33"/>
        <end position="93"/>
    </location>
</feature>
<reference evidence="7 8" key="1">
    <citation type="journal article" date="2013" name="ISME J.">
        <title>A metabolic model for members of the genus Tetrasphaera involved in enhanced biological phosphorus removal.</title>
        <authorList>
            <person name="Kristiansen R."/>
            <person name="Nguyen H.T.T."/>
            <person name="Saunders A.M."/>
            <person name="Nielsen J.L."/>
            <person name="Wimmer R."/>
            <person name="Le V.Q."/>
            <person name="McIlroy S.J."/>
            <person name="Petrovski S."/>
            <person name="Seviour R.J."/>
            <person name="Calteau A."/>
            <person name="Nielsen K.L."/>
            <person name="Nielsen P.H."/>
        </authorList>
    </citation>
    <scope>NUCLEOTIDE SEQUENCE [LARGE SCALE GENOMIC DNA]</scope>
    <source>
        <strain evidence="7 8">T1-X7</strain>
    </source>
</reference>
<keyword evidence="8" id="KW-1185">Reference proteome</keyword>
<dbReference type="EMBL" id="CAJB01000414">
    <property type="protein sequence ID" value="CCH80212.1"/>
    <property type="molecule type" value="Genomic_DNA"/>
</dbReference>
<dbReference type="SUPFAM" id="SSF46689">
    <property type="entry name" value="Homeodomain-like"/>
    <property type="match status" value="1"/>
</dbReference>
<gene>
    <name evidence="7" type="ORF">BN12_80003</name>
</gene>
<name>A0A077M568_9MICO</name>
<evidence type="ECO:0000313" key="7">
    <source>
        <dbReference type="EMBL" id="CCH80212.1"/>
    </source>
</evidence>
<keyword evidence="3" id="KW-0804">Transcription</keyword>
<evidence type="ECO:0000256" key="2">
    <source>
        <dbReference type="ARBA" id="ARBA00023125"/>
    </source>
</evidence>
<dbReference type="PROSITE" id="PS01081">
    <property type="entry name" value="HTH_TETR_1"/>
    <property type="match status" value="1"/>
</dbReference>
<dbReference type="PANTHER" id="PTHR30055">
    <property type="entry name" value="HTH-TYPE TRANSCRIPTIONAL REGULATOR RUTR"/>
    <property type="match status" value="1"/>
</dbReference>
<organism evidence="7 8">
    <name type="scientific">Nostocoides japonicum T1-X7</name>
    <dbReference type="NCBI Taxonomy" id="1194083"/>
    <lineage>
        <taxon>Bacteria</taxon>
        <taxon>Bacillati</taxon>
        <taxon>Actinomycetota</taxon>
        <taxon>Actinomycetes</taxon>
        <taxon>Micrococcales</taxon>
        <taxon>Intrasporangiaceae</taxon>
        <taxon>Nostocoides</taxon>
    </lineage>
</organism>
<dbReference type="InterPro" id="IPR023772">
    <property type="entry name" value="DNA-bd_HTH_TetR-type_CS"/>
</dbReference>
<comment type="caution">
    <text evidence="7">The sequence shown here is derived from an EMBL/GenBank/DDBJ whole genome shotgun (WGS) entry which is preliminary data.</text>
</comment>
<evidence type="ECO:0000313" key="8">
    <source>
        <dbReference type="Proteomes" id="UP000035721"/>
    </source>
</evidence>